<proteinExistence type="predicted"/>
<reference evidence="1 2" key="1">
    <citation type="submission" date="2017-10" db="EMBL/GenBank/DDBJ databases">
        <title>Analysis of the genome sequences of Rhizobium populations associated to common bean (phaseolus vulgaris).</title>
        <authorList>
            <person name="Bustos P."/>
            <person name="Santamaria R.I."/>
            <person name="Miranda-Sanchez F."/>
            <person name="Perez-Carrascal O."/>
            <person name="Juarez S."/>
            <person name="Lozano L."/>
            <person name="Martinez-Flores I."/>
            <person name="Vinuesa P."/>
            <person name="Martinez-Romero E."/>
            <person name="Cevallos M.A."/>
            <person name="Romero D."/>
            <person name="Davila G."/>
            <person name="Gonzalez V."/>
        </authorList>
    </citation>
    <scope>NUCLEOTIDE SEQUENCE [LARGE SCALE GENOMIC DNA]</scope>
    <source>
        <strain evidence="1 2">NXT3</strain>
        <plasmid evidence="2">Plasmid psfrenxt3a</plasmid>
    </source>
</reference>
<dbReference type="Proteomes" id="UP000239340">
    <property type="component" value="Plasmid pSfreNXT3a"/>
</dbReference>
<evidence type="ECO:0000313" key="2">
    <source>
        <dbReference type="Proteomes" id="UP000239340"/>
    </source>
</evidence>
<accession>A0A2L0HAQ1</accession>
<evidence type="ECO:0000313" key="1">
    <source>
        <dbReference type="EMBL" id="AUX78566.1"/>
    </source>
</evidence>
<dbReference type="AlphaFoldDB" id="A0A2L0HAQ1"/>
<protein>
    <submittedName>
        <fullName evidence="1">Uncharacterized protein</fullName>
    </submittedName>
</protein>
<geneLocation type="plasmid" evidence="2">
    <name>psfrenxt3a</name>
</geneLocation>
<gene>
    <name evidence="1" type="ORF">NXT3_PA00277</name>
</gene>
<sequence length="55" mass="6455">MPPLCDYPQSSNSRRASLCQHFLYRLGLCRDLQTALRSSYVRKRSGFDWGFRSRA</sequence>
<organism evidence="1 2">
    <name type="scientific">Rhizobium fredii</name>
    <name type="common">Sinorhizobium fredii</name>
    <dbReference type="NCBI Taxonomy" id="380"/>
    <lineage>
        <taxon>Bacteria</taxon>
        <taxon>Pseudomonadati</taxon>
        <taxon>Pseudomonadota</taxon>
        <taxon>Alphaproteobacteria</taxon>
        <taxon>Hyphomicrobiales</taxon>
        <taxon>Rhizobiaceae</taxon>
        <taxon>Sinorhizobium/Ensifer group</taxon>
        <taxon>Sinorhizobium</taxon>
    </lineage>
</organism>
<keyword evidence="1" id="KW-0614">Plasmid</keyword>
<name>A0A2L0HAQ1_RHIFR</name>
<dbReference type="EMBL" id="CP024308">
    <property type="protein sequence ID" value="AUX78566.1"/>
    <property type="molecule type" value="Genomic_DNA"/>
</dbReference>